<evidence type="ECO:0000313" key="3">
    <source>
        <dbReference type="Proteomes" id="UP001489004"/>
    </source>
</evidence>
<protein>
    <submittedName>
        <fullName evidence="2">Uncharacterized protein</fullName>
    </submittedName>
</protein>
<evidence type="ECO:0000256" key="1">
    <source>
        <dbReference type="SAM" id="MobiDB-lite"/>
    </source>
</evidence>
<sequence length="81" mass="8755">MLTPSACQQQAAGGCASWQWSATASNTCMAASEPSTAPAESREASSTTGRRTRGLWYEARPDLVSSWHPTRNGSRQPRERA</sequence>
<keyword evidence="3" id="KW-1185">Reference proteome</keyword>
<evidence type="ECO:0000313" key="2">
    <source>
        <dbReference type="EMBL" id="KAK9815681.1"/>
    </source>
</evidence>
<dbReference type="EMBL" id="JALJOR010000006">
    <property type="protein sequence ID" value="KAK9815681.1"/>
    <property type="molecule type" value="Genomic_DNA"/>
</dbReference>
<gene>
    <name evidence="2" type="ORF">WJX72_007968</name>
</gene>
<dbReference type="AlphaFoldDB" id="A0AAW1PPT2"/>
<reference evidence="2 3" key="1">
    <citation type="journal article" date="2024" name="Nat. Commun.">
        <title>Phylogenomics reveals the evolutionary origins of lichenization in chlorophyte algae.</title>
        <authorList>
            <person name="Puginier C."/>
            <person name="Libourel C."/>
            <person name="Otte J."/>
            <person name="Skaloud P."/>
            <person name="Haon M."/>
            <person name="Grisel S."/>
            <person name="Petersen M."/>
            <person name="Berrin J.G."/>
            <person name="Delaux P.M."/>
            <person name="Dal Grande F."/>
            <person name="Keller J."/>
        </authorList>
    </citation>
    <scope>NUCLEOTIDE SEQUENCE [LARGE SCALE GENOMIC DNA]</scope>
    <source>
        <strain evidence="2 3">SAG 2043</strain>
    </source>
</reference>
<name>A0AAW1PPT2_9CHLO</name>
<feature type="region of interest" description="Disordered" evidence="1">
    <location>
        <begin position="31"/>
        <end position="81"/>
    </location>
</feature>
<comment type="caution">
    <text evidence="2">The sequence shown here is derived from an EMBL/GenBank/DDBJ whole genome shotgun (WGS) entry which is preliminary data.</text>
</comment>
<proteinExistence type="predicted"/>
<accession>A0AAW1PPT2</accession>
<organism evidence="2 3">
    <name type="scientific">[Myrmecia] bisecta</name>
    <dbReference type="NCBI Taxonomy" id="41462"/>
    <lineage>
        <taxon>Eukaryota</taxon>
        <taxon>Viridiplantae</taxon>
        <taxon>Chlorophyta</taxon>
        <taxon>core chlorophytes</taxon>
        <taxon>Trebouxiophyceae</taxon>
        <taxon>Trebouxiales</taxon>
        <taxon>Trebouxiaceae</taxon>
        <taxon>Myrmecia</taxon>
    </lineage>
</organism>
<feature type="compositionally biased region" description="Low complexity" evidence="1">
    <location>
        <begin position="31"/>
        <end position="48"/>
    </location>
</feature>
<dbReference type="Proteomes" id="UP001489004">
    <property type="component" value="Unassembled WGS sequence"/>
</dbReference>